<comment type="subcellular location">
    <subcellularLocation>
        <location evidence="1">Membrane</location>
    </subcellularLocation>
</comment>
<evidence type="ECO:0000256" key="2">
    <source>
        <dbReference type="ARBA" id="ARBA00008683"/>
    </source>
</evidence>
<dbReference type="InterPro" id="IPR029045">
    <property type="entry name" value="ClpP/crotonase-like_dom_sf"/>
</dbReference>
<dbReference type="Gene3D" id="3.90.226.10">
    <property type="entry name" value="2-enoyl-CoA Hydratase, Chain A, domain 1"/>
    <property type="match status" value="3"/>
</dbReference>
<dbReference type="AlphaFoldDB" id="A0A523USZ7"/>
<evidence type="ECO:0000256" key="7">
    <source>
        <dbReference type="SAM" id="SignalP"/>
    </source>
</evidence>
<name>A0A523USZ7_UNCT6</name>
<comment type="caution">
    <text evidence="9">The sequence shown here is derived from an EMBL/GenBank/DDBJ whole genome shotgun (WGS) entry which is preliminary data.</text>
</comment>
<accession>A0A523USZ7</accession>
<evidence type="ECO:0000256" key="5">
    <source>
        <dbReference type="ARBA" id="ARBA00022825"/>
    </source>
</evidence>
<evidence type="ECO:0000313" key="9">
    <source>
        <dbReference type="EMBL" id="TET45615.1"/>
    </source>
</evidence>
<dbReference type="Pfam" id="PF01343">
    <property type="entry name" value="Peptidase_S49"/>
    <property type="match status" value="2"/>
</dbReference>
<dbReference type="InterPro" id="IPR004635">
    <property type="entry name" value="Pept_S49_SppA"/>
</dbReference>
<keyword evidence="6" id="KW-0472">Membrane</keyword>
<dbReference type="CDD" id="cd07023">
    <property type="entry name" value="S49_Sppa_N_C"/>
    <property type="match status" value="1"/>
</dbReference>
<dbReference type="NCBIfam" id="TIGR00705">
    <property type="entry name" value="SppA_67K"/>
    <property type="match status" value="1"/>
</dbReference>
<evidence type="ECO:0000313" key="10">
    <source>
        <dbReference type="Proteomes" id="UP000315525"/>
    </source>
</evidence>
<feature type="domain" description="Peptidase S49" evidence="8">
    <location>
        <begin position="582"/>
        <end position="732"/>
    </location>
</feature>
<dbReference type="InterPro" id="IPR002142">
    <property type="entry name" value="Peptidase_S49"/>
</dbReference>
<dbReference type="CDD" id="cd07018">
    <property type="entry name" value="S49_SppA_67K_type"/>
    <property type="match status" value="1"/>
</dbReference>
<reference evidence="9 10" key="1">
    <citation type="submission" date="2019-03" db="EMBL/GenBank/DDBJ databases">
        <title>Metabolic potential of uncultured bacteria and archaea associated with petroleum seepage in deep-sea sediments.</title>
        <authorList>
            <person name="Dong X."/>
            <person name="Hubert C."/>
        </authorList>
    </citation>
    <scope>NUCLEOTIDE SEQUENCE [LARGE SCALE GENOMIC DNA]</scope>
    <source>
        <strain evidence="9">E44_bin18</strain>
    </source>
</reference>
<keyword evidence="3" id="KW-0645">Protease</keyword>
<dbReference type="InterPro" id="IPR004634">
    <property type="entry name" value="Pept_S49_pIV"/>
</dbReference>
<gene>
    <name evidence="9" type="primary">sppA</name>
    <name evidence="9" type="ORF">E3J62_06945</name>
</gene>
<keyword evidence="4" id="KW-0378">Hydrolase</keyword>
<dbReference type="InterPro" id="IPR047272">
    <property type="entry name" value="S49_SppA_C"/>
</dbReference>
<dbReference type="PANTHER" id="PTHR33209">
    <property type="entry name" value="PROTEASE 4"/>
    <property type="match status" value="1"/>
</dbReference>
<proteinExistence type="inferred from homology"/>
<keyword evidence="5" id="KW-0720">Serine protease</keyword>
<dbReference type="EMBL" id="SOJN01000079">
    <property type="protein sequence ID" value="TET45615.1"/>
    <property type="molecule type" value="Genomic_DNA"/>
</dbReference>
<evidence type="ECO:0000259" key="8">
    <source>
        <dbReference type="Pfam" id="PF01343"/>
    </source>
</evidence>
<dbReference type="GO" id="GO:0006465">
    <property type="term" value="P:signal peptide processing"/>
    <property type="evidence" value="ECO:0007669"/>
    <property type="project" value="InterPro"/>
</dbReference>
<dbReference type="Proteomes" id="UP000315525">
    <property type="component" value="Unassembled WGS sequence"/>
</dbReference>
<evidence type="ECO:0000256" key="6">
    <source>
        <dbReference type="ARBA" id="ARBA00023136"/>
    </source>
</evidence>
<protein>
    <submittedName>
        <fullName evidence="9">Signal peptide peptidase SppA</fullName>
    </submittedName>
</protein>
<dbReference type="NCBIfam" id="TIGR00706">
    <property type="entry name" value="SppA_dom"/>
    <property type="match status" value="1"/>
</dbReference>
<feature type="chain" id="PRO_5022143988" evidence="7">
    <location>
        <begin position="19"/>
        <end position="749"/>
    </location>
</feature>
<evidence type="ECO:0000256" key="4">
    <source>
        <dbReference type="ARBA" id="ARBA00022801"/>
    </source>
</evidence>
<dbReference type="GO" id="GO:0008236">
    <property type="term" value="F:serine-type peptidase activity"/>
    <property type="evidence" value="ECO:0007669"/>
    <property type="project" value="UniProtKB-KW"/>
</dbReference>
<dbReference type="InterPro" id="IPR047217">
    <property type="entry name" value="S49_SppA_67K_type_N"/>
</dbReference>
<dbReference type="GO" id="GO:0016020">
    <property type="term" value="C:membrane"/>
    <property type="evidence" value="ECO:0007669"/>
    <property type="project" value="UniProtKB-SubCell"/>
</dbReference>
<keyword evidence="7" id="KW-0732">Signal</keyword>
<evidence type="ECO:0000256" key="3">
    <source>
        <dbReference type="ARBA" id="ARBA00022670"/>
    </source>
</evidence>
<organism evidence="9 10">
    <name type="scientific">candidate division TA06 bacterium</name>
    <dbReference type="NCBI Taxonomy" id="2250710"/>
    <lineage>
        <taxon>Bacteria</taxon>
        <taxon>Bacteria division TA06</taxon>
    </lineage>
</organism>
<evidence type="ECO:0000256" key="1">
    <source>
        <dbReference type="ARBA" id="ARBA00004370"/>
    </source>
</evidence>
<feature type="signal peptide" evidence="7">
    <location>
        <begin position="1"/>
        <end position="18"/>
    </location>
</feature>
<comment type="similarity">
    <text evidence="2">Belongs to the peptidase S49 family.</text>
</comment>
<dbReference type="SUPFAM" id="SSF52096">
    <property type="entry name" value="ClpP/crotonase"/>
    <property type="match status" value="2"/>
</dbReference>
<dbReference type="PANTHER" id="PTHR33209:SF1">
    <property type="entry name" value="PEPTIDASE S49 DOMAIN-CONTAINING PROTEIN"/>
    <property type="match status" value="1"/>
</dbReference>
<feature type="domain" description="Peptidase S49" evidence="8">
    <location>
        <begin position="330"/>
        <end position="479"/>
    </location>
</feature>
<sequence length="749" mass="81868">MRLVLCLVVLLSAGSVLSQDYTVTSVATSDDALAVFANPAGLAAGRAPNLALLYTQDIDTLRRFGIAAATPIMGFGYSYWSKGQERSAFSYCTSLKVGSSTSFGMRGRWMNLVPGRYFAIDLGVLIRPIKYISLGAVANNVNRPGIGAVTYDRNYRVGLGLRPMTDRVTLFGQWSGKEGEDMEGSHYEFGAEVEPLDGVVLKGTIDRDMTFRTGLSINFLNSSVGYVRTVDTANGLKENGAHVAFSLDRNRTILARGGGIAEVRIEGRIEDAPPGFSLFGGSAKSLQRIRAQLRKAREDRTVKAVLLNIKSFSAGMGTTYELRREIEDLRSAGKKVVAYLEEGGMDLAVYLASAADRVVACPSSQIIVKGPYAQVMMLKGFLDKIGVEADMIRAGKYKSAVEPLTREELSEEAREQVQDLVDGMFVEITEKIATARKISTDKMEEILDRAAMWPEQAKRFGLIDHIGYYDDAKLVVAELLGKKEDNPDRVKTAGMRRRIYRSYSWTKPPKVAVLLASGEIVTGRSHTDFLFGSQYMGSETIVRQLRRLRGDGSVKAIVLRVDSPGGDGLASDLIWREVEKVKKSGKPIVVSMSDLAASGGYYISCGANKIIADPTTITGSIGVFGGKAVLAGTYEKLGINPETIKSAEHSDAFSPARRFTEEERRLFQEHIDHFYDDFVAKVSEGRGLDKSKVYEMAQGKVYTGRKAKMLGLVDEIGTLQDAIDTAAKMAGIKGKPHVVYVSPARGFFY</sequence>